<evidence type="ECO:0000256" key="4">
    <source>
        <dbReference type="ARBA" id="ARBA00023136"/>
    </source>
</evidence>
<evidence type="ECO:0000256" key="3">
    <source>
        <dbReference type="ARBA" id="ARBA00022989"/>
    </source>
</evidence>
<dbReference type="GeneID" id="63745412"/>
<dbReference type="PANTHER" id="PTHR33048">
    <property type="entry name" value="PTH11-LIKE INTEGRAL MEMBRANE PROTEIN (AFU_ORTHOLOGUE AFUA_5G11245)"/>
    <property type="match status" value="1"/>
</dbReference>
<evidence type="ECO:0000256" key="6">
    <source>
        <dbReference type="SAM" id="Phobius"/>
    </source>
</evidence>
<dbReference type="VEuPathDB" id="FungiDB:ASPWEDRAFT_149185"/>
<dbReference type="GO" id="GO:0016020">
    <property type="term" value="C:membrane"/>
    <property type="evidence" value="ECO:0007669"/>
    <property type="project" value="UniProtKB-SubCell"/>
</dbReference>
<reference evidence="9" key="1">
    <citation type="journal article" date="2017" name="Genome Biol.">
        <title>Comparative genomics reveals high biological diversity and specific adaptations in the industrially and medically important fungal genus Aspergillus.</title>
        <authorList>
            <person name="de Vries R.P."/>
            <person name="Riley R."/>
            <person name="Wiebenga A."/>
            <person name="Aguilar-Osorio G."/>
            <person name="Amillis S."/>
            <person name="Uchima C.A."/>
            <person name="Anderluh G."/>
            <person name="Asadollahi M."/>
            <person name="Askin M."/>
            <person name="Barry K."/>
            <person name="Battaglia E."/>
            <person name="Bayram O."/>
            <person name="Benocci T."/>
            <person name="Braus-Stromeyer S.A."/>
            <person name="Caldana C."/>
            <person name="Canovas D."/>
            <person name="Cerqueira G.C."/>
            <person name="Chen F."/>
            <person name="Chen W."/>
            <person name="Choi C."/>
            <person name="Clum A."/>
            <person name="Dos Santos R.A."/>
            <person name="Damasio A.R."/>
            <person name="Diallinas G."/>
            <person name="Emri T."/>
            <person name="Fekete E."/>
            <person name="Flipphi M."/>
            <person name="Freyberg S."/>
            <person name="Gallo A."/>
            <person name="Gournas C."/>
            <person name="Habgood R."/>
            <person name="Hainaut M."/>
            <person name="Harispe M.L."/>
            <person name="Henrissat B."/>
            <person name="Hilden K.S."/>
            <person name="Hope R."/>
            <person name="Hossain A."/>
            <person name="Karabika E."/>
            <person name="Karaffa L."/>
            <person name="Karanyi Z."/>
            <person name="Krasevec N."/>
            <person name="Kuo A."/>
            <person name="Kusch H."/>
            <person name="LaButti K."/>
            <person name="Lagendijk E.L."/>
            <person name="Lapidus A."/>
            <person name="Levasseur A."/>
            <person name="Lindquist E."/>
            <person name="Lipzen A."/>
            <person name="Logrieco A.F."/>
            <person name="MacCabe A."/>
            <person name="Maekelae M.R."/>
            <person name="Malavazi I."/>
            <person name="Melin P."/>
            <person name="Meyer V."/>
            <person name="Mielnichuk N."/>
            <person name="Miskei M."/>
            <person name="Molnar A.P."/>
            <person name="Mule G."/>
            <person name="Ngan C.Y."/>
            <person name="Orejas M."/>
            <person name="Orosz E."/>
            <person name="Ouedraogo J.P."/>
            <person name="Overkamp K.M."/>
            <person name="Park H.-S."/>
            <person name="Perrone G."/>
            <person name="Piumi F."/>
            <person name="Punt P.J."/>
            <person name="Ram A.F."/>
            <person name="Ramon A."/>
            <person name="Rauscher S."/>
            <person name="Record E."/>
            <person name="Riano-Pachon D.M."/>
            <person name="Robert V."/>
            <person name="Roehrig J."/>
            <person name="Ruller R."/>
            <person name="Salamov A."/>
            <person name="Salih N.S."/>
            <person name="Samson R.A."/>
            <person name="Sandor E."/>
            <person name="Sanguinetti M."/>
            <person name="Schuetze T."/>
            <person name="Sepcic K."/>
            <person name="Shelest E."/>
            <person name="Sherlock G."/>
            <person name="Sophianopoulou V."/>
            <person name="Squina F.M."/>
            <person name="Sun H."/>
            <person name="Susca A."/>
            <person name="Todd R.B."/>
            <person name="Tsang A."/>
            <person name="Unkles S.E."/>
            <person name="van de Wiele N."/>
            <person name="van Rossen-Uffink D."/>
            <person name="Oliveira J.V."/>
            <person name="Vesth T.C."/>
            <person name="Visser J."/>
            <person name="Yu J.-H."/>
            <person name="Zhou M."/>
            <person name="Andersen M.R."/>
            <person name="Archer D.B."/>
            <person name="Baker S.E."/>
            <person name="Benoit I."/>
            <person name="Brakhage A.A."/>
            <person name="Braus G.H."/>
            <person name="Fischer R."/>
            <person name="Frisvad J.C."/>
            <person name="Goldman G.H."/>
            <person name="Houbraken J."/>
            <person name="Oakley B."/>
            <person name="Pocsi I."/>
            <person name="Scazzocchio C."/>
            <person name="Seiboth B."/>
            <person name="vanKuyk P.A."/>
            <person name="Wortman J."/>
            <person name="Dyer P.S."/>
            <person name="Grigoriev I.V."/>
        </authorList>
    </citation>
    <scope>NUCLEOTIDE SEQUENCE [LARGE SCALE GENOMIC DNA]</scope>
    <source>
        <strain evidence="9">DTO 134E9</strain>
    </source>
</reference>
<feature type="transmembrane region" description="Helical" evidence="6">
    <location>
        <begin position="125"/>
        <end position="153"/>
    </location>
</feature>
<evidence type="ECO:0000256" key="5">
    <source>
        <dbReference type="ARBA" id="ARBA00038359"/>
    </source>
</evidence>
<dbReference type="PANTHER" id="PTHR33048:SF165">
    <property type="entry name" value="INTEGRAL MEMBRANE PROTEIN"/>
    <property type="match status" value="1"/>
</dbReference>
<dbReference type="EMBL" id="KV878210">
    <property type="protein sequence ID" value="OJJ38717.1"/>
    <property type="molecule type" value="Genomic_DNA"/>
</dbReference>
<dbReference type="RefSeq" id="XP_040692393.1">
    <property type="nucleotide sequence ID" value="XM_040829564.1"/>
</dbReference>
<dbReference type="AlphaFoldDB" id="A0A1L9RV20"/>
<feature type="transmembrane region" description="Helical" evidence="6">
    <location>
        <begin position="16"/>
        <end position="34"/>
    </location>
</feature>
<proteinExistence type="inferred from homology"/>
<feature type="domain" description="Rhodopsin" evidence="7">
    <location>
        <begin position="30"/>
        <end position="273"/>
    </location>
</feature>
<comment type="similarity">
    <text evidence="5">Belongs to the SAT4 family.</text>
</comment>
<feature type="transmembrane region" description="Helical" evidence="6">
    <location>
        <begin position="91"/>
        <end position="113"/>
    </location>
</feature>
<evidence type="ECO:0000256" key="1">
    <source>
        <dbReference type="ARBA" id="ARBA00004141"/>
    </source>
</evidence>
<gene>
    <name evidence="8" type="ORF">ASPWEDRAFT_149185</name>
</gene>
<feature type="transmembrane region" description="Helical" evidence="6">
    <location>
        <begin position="46"/>
        <end position="71"/>
    </location>
</feature>
<comment type="subcellular location">
    <subcellularLocation>
        <location evidence="1">Membrane</location>
        <topology evidence="1">Multi-pass membrane protein</topology>
    </subcellularLocation>
</comment>
<dbReference type="Proteomes" id="UP000184383">
    <property type="component" value="Unassembled WGS sequence"/>
</dbReference>
<name>A0A1L9RV20_ASPWE</name>
<protein>
    <recommendedName>
        <fullName evidence="7">Rhodopsin domain-containing protein</fullName>
    </recommendedName>
</protein>
<keyword evidence="2 6" id="KW-0812">Transmembrane</keyword>
<organism evidence="8 9">
    <name type="scientific">Aspergillus wentii DTO 134E9</name>
    <dbReference type="NCBI Taxonomy" id="1073089"/>
    <lineage>
        <taxon>Eukaryota</taxon>
        <taxon>Fungi</taxon>
        <taxon>Dikarya</taxon>
        <taxon>Ascomycota</taxon>
        <taxon>Pezizomycotina</taxon>
        <taxon>Eurotiomycetes</taxon>
        <taxon>Eurotiomycetidae</taxon>
        <taxon>Eurotiales</taxon>
        <taxon>Aspergillaceae</taxon>
        <taxon>Aspergillus</taxon>
        <taxon>Aspergillus subgen. Cremei</taxon>
    </lineage>
</organism>
<evidence type="ECO:0000256" key="2">
    <source>
        <dbReference type="ARBA" id="ARBA00022692"/>
    </source>
</evidence>
<feature type="transmembrane region" description="Helical" evidence="6">
    <location>
        <begin position="208"/>
        <end position="229"/>
    </location>
</feature>
<evidence type="ECO:0000313" key="9">
    <source>
        <dbReference type="Proteomes" id="UP000184383"/>
    </source>
</evidence>
<dbReference type="InterPro" id="IPR052337">
    <property type="entry name" value="SAT4-like"/>
</dbReference>
<dbReference type="InterPro" id="IPR049326">
    <property type="entry name" value="Rhodopsin_dom_fungi"/>
</dbReference>
<dbReference type="OrthoDB" id="3934549at2759"/>
<feature type="transmembrane region" description="Helical" evidence="6">
    <location>
        <begin position="173"/>
        <end position="196"/>
    </location>
</feature>
<keyword evidence="9" id="KW-1185">Reference proteome</keyword>
<keyword evidence="4 6" id="KW-0472">Membrane</keyword>
<dbReference type="Pfam" id="PF20684">
    <property type="entry name" value="Fung_rhodopsin"/>
    <property type="match status" value="1"/>
</dbReference>
<evidence type="ECO:0000313" key="8">
    <source>
        <dbReference type="EMBL" id="OJJ38717.1"/>
    </source>
</evidence>
<evidence type="ECO:0000259" key="7">
    <source>
        <dbReference type="Pfam" id="PF20684"/>
    </source>
</evidence>
<sequence length="291" mass="32243">MSTNNPHNGLSQPFNIVSWVEFGIAFLIFARFVTCWKIIDHFPIDFHLAMVTFILGTASNVMLTIGAAYGIGIPRFILTSNQIYNALLYGWVNQFMALLVIGLGKVTIVAFLLHIQGYQTRPRTILLWFIAITGLVINIIAAVLVMVQCFPIQKLFDPSIPGRCPGRKTLQVFGYVQGAVSALYDIMLAVYPISIFWGVQMFSTSTKIGLCMLMGFGIVAGVCAAIKTAKLRLLTGPSDSTSTMAEVIVWNQTEMWVVFISSCIPPTRIFFRRLFERSNAGVHCAIERLSG</sequence>
<accession>A0A1L9RV20</accession>
<dbReference type="STRING" id="1073089.A0A1L9RV20"/>
<keyword evidence="3 6" id="KW-1133">Transmembrane helix</keyword>